<feature type="DNA-binding region" description="H-T-H motif" evidence="4">
    <location>
        <begin position="27"/>
        <end position="46"/>
    </location>
</feature>
<dbReference type="Pfam" id="PF00440">
    <property type="entry name" value="TetR_N"/>
    <property type="match status" value="1"/>
</dbReference>
<organism evidence="6 7">
    <name type="scientific">Teretinema zuelzerae</name>
    <dbReference type="NCBI Taxonomy" id="156"/>
    <lineage>
        <taxon>Bacteria</taxon>
        <taxon>Pseudomonadati</taxon>
        <taxon>Spirochaetota</taxon>
        <taxon>Spirochaetia</taxon>
        <taxon>Spirochaetales</taxon>
        <taxon>Treponemataceae</taxon>
        <taxon>Teretinema</taxon>
    </lineage>
</organism>
<dbReference type="Proteomes" id="UP001198163">
    <property type="component" value="Unassembled WGS sequence"/>
</dbReference>
<dbReference type="EMBL" id="JAINWA010000001">
    <property type="protein sequence ID" value="MCD1653742.1"/>
    <property type="molecule type" value="Genomic_DNA"/>
</dbReference>
<accession>A0AAE3JHF5</accession>
<dbReference type="Gene3D" id="1.10.357.10">
    <property type="entry name" value="Tetracycline Repressor, domain 2"/>
    <property type="match status" value="1"/>
</dbReference>
<name>A0AAE3JHF5_9SPIR</name>
<keyword evidence="7" id="KW-1185">Reference proteome</keyword>
<gene>
    <name evidence="6" type="ORF">K7J14_03395</name>
</gene>
<comment type="caution">
    <text evidence="6">The sequence shown here is derived from an EMBL/GenBank/DDBJ whole genome shotgun (WGS) entry which is preliminary data.</text>
</comment>
<dbReference type="InterPro" id="IPR009057">
    <property type="entry name" value="Homeodomain-like_sf"/>
</dbReference>
<dbReference type="GO" id="GO:0003700">
    <property type="term" value="F:DNA-binding transcription factor activity"/>
    <property type="evidence" value="ECO:0007669"/>
    <property type="project" value="TreeGrafter"/>
</dbReference>
<evidence type="ECO:0000256" key="3">
    <source>
        <dbReference type="ARBA" id="ARBA00023163"/>
    </source>
</evidence>
<dbReference type="PROSITE" id="PS01081">
    <property type="entry name" value="HTH_TETR_1"/>
    <property type="match status" value="1"/>
</dbReference>
<evidence type="ECO:0000313" key="6">
    <source>
        <dbReference type="EMBL" id="MCD1653742.1"/>
    </source>
</evidence>
<dbReference type="AlphaFoldDB" id="A0AAE3JHF5"/>
<keyword evidence="3" id="KW-0804">Transcription</keyword>
<dbReference type="PANTHER" id="PTHR30055">
    <property type="entry name" value="HTH-TYPE TRANSCRIPTIONAL REGULATOR RUTR"/>
    <property type="match status" value="1"/>
</dbReference>
<evidence type="ECO:0000313" key="7">
    <source>
        <dbReference type="Proteomes" id="UP001198163"/>
    </source>
</evidence>
<dbReference type="PANTHER" id="PTHR30055:SF240">
    <property type="entry name" value="HTH-TYPE TRANSCRIPTIONAL REGULATOR ACRR"/>
    <property type="match status" value="1"/>
</dbReference>
<dbReference type="InterPro" id="IPR050109">
    <property type="entry name" value="HTH-type_TetR-like_transc_reg"/>
</dbReference>
<dbReference type="PRINTS" id="PR00455">
    <property type="entry name" value="HTHTETR"/>
</dbReference>
<proteinExistence type="predicted"/>
<dbReference type="PROSITE" id="PS50977">
    <property type="entry name" value="HTH_TETR_2"/>
    <property type="match status" value="1"/>
</dbReference>
<feature type="domain" description="HTH tetR-type" evidence="5">
    <location>
        <begin position="4"/>
        <end position="64"/>
    </location>
</feature>
<dbReference type="GO" id="GO:0000976">
    <property type="term" value="F:transcription cis-regulatory region binding"/>
    <property type="evidence" value="ECO:0007669"/>
    <property type="project" value="TreeGrafter"/>
</dbReference>
<sequence length="195" mass="21569">MEPTERQKEIIRAAFTLIADKGIQDLTIKNLGKAIGVSEPAIYRHFASKSEILSGIVDEIYAIKKRTTAHSFESGADSPTRLRRFFSHQAAEFEAFPPLSIVLTPEDLFRSDRELLARVRALMAETRAAVTALLAETGSGRASSASIDPETGSLMMLGGFRMLVSTWRMERELGHDVRLTDLAEAFIGQALKLME</sequence>
<keyword evidence="2 4" id="KW-0238">DNA-binding</keyword>
<protein>
    <submittedName>
        <fullName evidence="6">TetR/AcrR family transcriptional regulator</fullName>
    </submittedName>
</protein>
<evidence type="ECO:0000256" key="2">
    <source>
        <dbReference type="ARBA" id="ARBA00023125"/>
    </source>
</evidence>
<keyword evidence="1" id="KW-0805">Transcription regulation</keyword>
<evidence type="ECO:0000256" key="4">
    <source>
        <dbReference type="PROSITE-ProRule" id="PRU00335"/>
    </source>
</evidence>
<evidence type="ECO:0000256" key="1">
    <source>
        <dbReference type="ARBA" id="ARBA00023015"/>
    </source>
</evidence>
<dbReference type="InterPro" id="IPR023772">
    <property type="entry name" value="DNA-bd_HTH_TetR-type_CS"/>
</dbReference>
<reference evidence="6" key="1">
    <citation type="submission" date="2021-08" db="EMBL/GenBank/DDBJ databases">
        <title>Comparative analyses of Brucepasteria parasyntrophica and Teretinema zuelzerae.</title>
        <authorList>
            <person name="Song Y."/>
            <person name="Brune A."/>
        </authorList>
    </citation>
    <scope>NUCLEOTIDE SEQUENCE</scope>
    <source>
        <strain evidence="6">DSM 1903</strain>
    </source>
</reference>
<dbReference type="SUPFAM" id="SSF46689">
    <property type="entry name" value="Homeodomain-like"/>
    <property type="match status" value="1"/>
</dbReference>
<dbReference type="InterPro" id="IPR001647">
    <property type="entry name" value="HTH_TetR"/>
</dbReference>
<dbReference type="RefSeq" id="WP_230753121.1">
    <property type="nucleotide sequence ID" value="NZ_JAINWA010000001.1"/>
</dbReference>
<evidence type="ECO:0000259" key="5">
    <source>
        <dbReference type="PROSITE" id="PS50977"/>
    </source>
</evidence>